<comment type="similarity">
    <text evidence="1">Belongs to the peptidase S10 family.</text>
</comment>
<evidence type="ECO:0000256" key="2">
    <source>
        <dbReference type="SAM" id="MobiDB-lite"/>
    </source>
</evidence>
<feature type="signal peptide" evidence="3">
    <location>
        <begin position="1"/>
        <end position="23"/>
    </location>
</feature>
<dbReference type="EMBL" id="CM016554">
    <property type="protein sequence ID" value="TKW25658.1"/>
    <property type="molecule type" value="Genomic_DNA"/>
</dbReference>
<dbReference type="Gene3D" id="3.40.50.1820">
    <property type="entry name" value="alpha/beta hydrolase"/>
    <property type="match status" value="1"/>
</dbReference>
<accession>A0A4U6V8W8</accession>
<feature type="compositionally biased region" description="Basic and acidic residues" evidence="2">
    <location>
        <begin position="316"/>
        <end position="329"/>
    </location>
</feature>
<keyword evidence="3" id="KW-0732">Signal</keyword>
<protein>
    <submittedName>
        <fullName evidence="4">Uncharacterized protein</fullName>
    </submittedName>
</protein>
<proteinExistence type="inferred from homology"/>
<dbReference type="SUPFAM" id="SSF53474">
    <property type="entry name" value="alpha/beta-Hydrolases"/>
    <property type="match status" value="1"/>
</dbReference>
<dbReference type="PANTHER" id="PTHR11802:SF454">
    <property type="entry name" value="SERINE CARBOXYPEPTIDASE-LIKE 50"/>
    <property type="match status" value="1"/>
</dbReference>
<evidence type="ECO:0000313" key="4">
    <source>
        <dbReference type="EMBL" id="TKW25658.1"/>
    </source>
</evidence>
<gene>
    <name evidence="4" type="ORF">SEVIR_3G132901v2</name>
</gene>
<reference evidence="4" key="1">
    <citation type="submission" date="2019-03" db="EMBL/GenBank/DDBJ databases">
        <title>WGS assembly of Setaria viridis.</title>
        <authorList>
            <person name="Huang P."/>
            <person name="Jenkins J."/>
            <person name="Grimwood J."/>
            <person name="Barry K."/>
            <person name="Healey A."/>
            <person name="Mamidi S."/>
            <person name="Sreedasyam A."/>
            <person name="Shu S."/>
            <person name="Feldman M."/>
            <person name="Wu J."/>
            <person name="Yu Y."/>
            <person name="Chen C."/>
            <person name="Johnson J."/>
            <person name="Rokhsar D."/>
            <person name="Baxter I."/>
            <person name="Schmutz J."/>
            <person name="Brutnell T."/>
            <person name="Kellogg E."/>
        </authorList>
    </citation>
    <scope>NUCLEOTIDE SEQUENCE [LARGE SCALE GENOMIC DNA]</scope>
</reference>
<feature type="region of interest" description="Disordered" evidence="2">
    <location>
        <begin position="260"/>
        <end position="368"/>
    </location>
</feature>
<feature type="compositionally biased region" description="Basic residues" evidence="2">
    <location>
        <begin position="135"/>
        <end position="146"/>
    </location>
</feature>
<feature type="compositionally biased region" description="Gly residues" evidence="2">
    <location>
        <begin position="292"/>
        <end position="312"/>
    </location>
</feature>
<dbReference type="Proteomes" id="UP000298652">
    <property type="component" value="Chromosome 3"/>
</dbReference>
<feature type="compositionally biased region" description="Low complexity" evidence="2">
    <location>
        <begin position="330"/>
        <end position="344"/>
    </location>
</feature>
<dbReference type="Pfam" id="PF00450">
    <property type="entry name" value="Peptidase_S10"/>
    <property type="match status" value="1"/>
</dbReference>
<organism evidence="4 5">
    <name type="scientific">Setaria viridis</name>
    <name type="common">Green bristlegrass</name>
    <name type="synonym">Setaria italica subsp. viridis</name>
    <dbReference type="NCBI Taxonomy" id="4556"/>
    <lineage>
        <taxon>Eukaryota</taxon>
        <taxon>Viridiplantae</taxon>
        <taxon>Streptophyta</taxon>
        <taxon>Embryophyta</taxon>
        <taxon>Tracheophyta</taxon>
        <taxon>Spermatophyta</taxon>
        <taxon>Magnoliopsida</taxon>
        <taxon>Liliopsida</taxon>
        <taxon>Poales</taxon>
        <taxon>Poaceae</taxon>
        <taxon>PACMAD clade</taxon>
        <taxon>Panicoideae</taxon>
        <taxon>Panicodae</taxon>
        <taxon>Paniceae</taxon>
        <taxon>Cenchrinae</taxon>
        <taxon>Setaria</taxon>
    </lineage>
</organism>
<dbReference type="Gramene" id="TKW25658">
    <property type="protein sequence ID" value="TKW25658"/>
    <property type="gene ID" value="SEVIR_3G132901v2"/>
</dbReference>
<dbReference type="AlphaFoldDB" id="A0A4U6V8W8"/>
<dbReference type="InterPro" id="IPR029058">
    <property type="entry name" value="AB_hydrolase_fold"/>
</dbReference>
<feature type="compositionally biased region" description="Basic and acidic residues" evidence="2">
    <location>
        <begin position="264"/>
        <end position="277"/>
    </location>
</feature>
<keyword evidence="5" id="KW-1185">Reference proteome</keyword>
<evidence type="ECO:0000256" key="1">
    <source>
        <dbReference type="ARBA" id="ARBA00009431"/>
    </source>
</evidence>
<dbReference type="GO" id="GO:0006508">
    <property type="term" value="P:proteolysis"/>
    <property type="evidence" value="ECO:0007669"/>
    <property type="project" value="InterPro"/>
</dbReference>
<feature type="compositionally biased region" description="Basic residues" evidence="2">
    <location>
        <begin position="359"/>
        <end position="368"/>
    </location>
</feature>
<dbReference type="GO" id="GO:0004185">
    <property type="term" value="F:serine-type carboxypeptidase activity"/>
    <property type="evidence" value="ECO:0007669"/>
    <property type="project" value="InterPro"/>
</dbReference>
<name>A0A4U6V8W8_SETVI</name>
<feature type="region of interest" description="Disordered" evidence="2">
    <location>
        <begin position="399"/>
        <end position="428"/>
    </location>
</feature>
<evidence type="ECO:0000313" key="5">
    <source>
        <dbReference type="Proteomes" id="UP000298652"/>
    </source>
</evidence>
<dbReference type="PANTHER" id="PTHR11802">
    <property type="entry name" value="SERINE PROTEASE FAMILY S10 SERINE CARBOXYPEPTIDASE"/>
    <property type="match status" value="1"/>
</dbReference>
<dbReference type="InterPro" id="IPR001563">
    <property type="entry name" value="Peptidase_S10"/>
</dbReference>
<feature type="chain" id="PRO_5020731925" evidence="3">
    <location>
        <begin position="24"/>
        <end position="462"/>
    </location>
</feature>
<evidence type="ECO:0000256" key="3">
    <source>
        <dbReference type="SAM" id="SignalP"/>
    </source>
</evidence>
<feature type="region of interest" description="Disordered" evidence="2">
    <location>
        <begin position="124"/>
        <end position="220"/>
    </location>
</feature>
<sequence length="462" mass="48516">MAPPPPALLLLLLIAVTVPLSDPAPVFPDEALPTKSGYLPIPPANASLFFAFYEATQPLTAPASTPLLLWLQGGPGCSSLLGNFFELGPYFVTPDAETLSPNPFAWNRRFGLLFIDSPLGTGFSAAPSPAEHPHQPVRHRRAHPRRAAVVPRPRPQLPRAAVLPRRRELRRQVRPSDGGAHPGREPDAAGGAARQPPRRGDRQRAHAPRRAGGHARGLGLLHGPHQRAAEAGARGAAGGGGGADARGAVARGVGRAGAGAVAAAEHDRPSHAVRRGEAAAVPDGARGRVPEQGGGQGGAGRARGRGVGGVQRRGGRRDARGRDEEREARGGVAAAAHARAAVPGRPRPHGRRRVDGGVARRRGMARAARVPRCRPRRVADAGRRGARGLRAALRRALARGGVRGRAPRAGGQRPRRAGDDRGLGAAGGAVRAPRWRRLEERRLMPVRANELVAAYNCAPIIQ</sequence>
<feature type="compositionally biased region" description="Low complexity" evidence="2">
    <location>
        <begin position="147"/>
        <end position="163"/>
    </location>
</feature>
<dbReference type="OMA" id="SCERCCA"/>